<dbReference type="Gene3D" id="1.10.10.1100">
    <property type="entry name" value="BFD-like [2Fe-2S]-binding domain"/>
    <property type="match status" value="1"/>
</dbReference>
<dbReference type="InterPro" id="IPR007419">
    <property type="entry name" value="BFD-like_2Fe2S-bd_dom"/>
</dbReference>
<evidence type="ECO:0000259" key="4">
    <source>
        <dbReference type="Pfam" id="PF04324"/>
    </source>
</evidence>
<organism evidence="7 8">
    <name type="scientific">Lentzea alba</name>
    <dbReference type="NCBI Taxonomy" id="2714351"/>
    <lineage>
        <taxon>Bacteria</taxon>
        <taxon>Bacillati</taxon>
        <taxon>Actinomycetota</taxon>
        <taxon>Actinomycetes</taxon>
        <taxon>Pseudonocardiales</taxon>
        <taxon>Pseudonocardiaceae</taxon>
        <taxon>Lentzea</taxon>
    </lineage>
</organism>
<feature type="domain" description="FAD/NAD(P)-binding" evidence="5">
    <location>
        <begin position="3"/>
        <end position="308"/>
    </location>
</feature>
<dbReference type="AlphaFoldDB" id="A0A7C9W5D8"/>
<evidence type="ECO:0000313" key="8">
    <source>
        <dbReference type="Proteomes" id="UP000481360"/>
    </source>
</evidence>
<keyword evidence="3" id="KW-0274">FAD</keyword>
<dbReference type="PRINTS" id="PR00368">
    <property type="entry name" value="FADPNR"/>
</dbReference>
<dbReference type="PANTHER" id="PTHR43429:SF3">
    <property type="entry name" value="NITRITE REDUCTASE [NAD(P)H]"/>
    <property type="match status" value="1"/>
</dbReference>
<dbReference type="Gene3D" id="3.50.50.60">
    <property type="entry name" value="FAD/NAD(P)-binding domain"/>
    <property type="match status" value="2"/>
</dbReference>
<evidence type="ECO:0000256" key="2">
    <source>
        <dbReference type="ARBA" id="ARBA00022630"/>
    </source>
</evidence>
<name>A0A7C9W5D8_9PSEU</name>
<dbReference type="EMBL" id="JAAMPJ010000020">
    <property type="protein sequence ID" value="NGY66198.1"/>
    <property type="molecule type" value="Genomic_DNA"/>
</dbReference>
<evidence type="ECO:0000259" key="6">
    <source>
        <dbReference type="Pfam" id="PF18267"/>
    </source>
</evidence>
<dbReference type="PANTHER" id="PTHR43429">
    <property type="entry name" value="PYRIDINE NUCLEOTIDE-DISULFIDE OXIDOREDUCTASE DOMAIN-CONTAINING"/>
    <property type="match status" value="1"/>
</dbReference>
<evidence type="ECO:0000313" key="7">
    <source>
        <dbReference type="EMBL" id="NGY66198.1"/>
    </source>
</evidence>
<dbReference type="InterPro" id="IPR041854">
    <property type="entry name" value="BFD-like_2Fe2S-bd_dom_sf"/>
</dbReference>
<keyword evidence="8" id="KW-1185">Reference proteome</keyword>
<comment type="caution">
    <text evidence="7">The sequence shown here is derived from an EMBL/GenBank/DDBJ whole genome shotgun (WGS) entry which is preliminary data.</text>
</comment>
<evidence type="ECO:0000259" key="5">
    <source>
        <dbReference type="Pfam" id="PF07992"/>
    </source>
</evidence>
<dbReference type="Pfam" id="PF07992">
    <property type="entry name" value="Pyr_redox_2"/>
    <property type="match status" value="1"/>
</dbReference>
<dbReference type="InterPro" id="IPR050260">
    <property type="entry name" value="FAD-bd_OxRdtase"/>
</dbReference>
<accession>A0A7C9W5D8</accession>
<dbReference type="Pfam" id="PF18267">
    <property type="entry name" value="Rubredoxin_C"/>
    <property type="match status" value="1"/>
</dbReference>
<dbReference type="InterPro" id="IPR036188">
    <property type="entry name" value="FAD/NAD-bd_sf"/>
</dbReference>
<dbReference type="InterPro" id="IPR023753">
    <property type="entry name" value="FAD/NAD-binding_dom"/>
</dbReference>
<dbReference type="GO" id="GO:0016491">
    <property type="term" value="F:oxidoreductase activity"/>
    <property type="evidence" value="ECO:0007669"/>
    <property type="project" value="InterPro"/>
</dbReference>
<dbReference type="RefSeq" id="WP_166055695.1">
    <property type="nucleotide sequence ID" value="NZ_JAAMPJ010000020.1"/>
</dbReference>
<dbReference type="Proteomes" id="UP000481360">
    <property type="component" value="Unassembled WGS sequence"/>
</dbReference>
<comment type="cofactor">
    <cofactor evidence="1">
        <name>FAD</name>
        <dbReference type="ChEBI" id="CHEBI:57692"/>
    </cofactor>
</comment>
<gene>
    <name evidence="7" type="ORF">G7043_45660</name>
</gene>
<dbReference type="SUPFAM" id="SSF51905">
    <property type="entry name" value="FAD/NAD(P)-binding domain"/>
    <property type="match status" value="2"/>
</dbReference>
<evidence type="ECO:0000256" key="1">
    <source>
        <dbReference type="ARBA" id="ARBA00001974"/>
    </source>
</evidence>
<feature type="domain" description="NADH-rubredoxin oxidoreductase C-terminal" evidence="6">
    <location>
        <begin position="331"/>
        <end position="397"/>
    </location>
</feature>
<dbReference type="Gene3D" id="3.30.390.30">
    <property type="match status" value="1"/>
</dbReference>
<proteinExistence type="predicted"/>
<dbReference type="InterPro" id="IPR041575">
    <property type="entry name" value="Rubredoxin_C"/>
</dbReference>
<reference evidence="7 8" key="1">
    <citation type="submission" date="2020-03" db="EMBL/GenBank/DDBJ databases">
        <title>Isolation and identification of active actinomycetes.</title>
        <authorList>
            <person name="Sun X."/>
        </authorList>
    </citation>
    <scope>NUCLEOTIDE SEQUENCE [LARGE SCALE GENOMIC DNA]</scope>
    <source>
        <strain evidence="7 8">NEAU-D13</strain>
    </source>
</reference>
<dbReference type="PRINTS" id="PR00469">
    <property type="entry name" value="PNDRDTASEII"/>
</dbReference>
<protein>
    <submittedName>
        <fullName evidence="7">NAD(P)/FAD-dependent oxidoreductase</fullName>
    </submittedName>
</protein>
<keyword evidence="2" id="KW-0285">Flavoprotein</keyword>
<sequence>MRRVVIVGYGMAGARLADELRRRDQDISITIIGAEPHAAYNRVLLSTVVAGTMTPGSTRLHDEKWAADHNIDLHLSHEVVSIDRSSRTVTVEDTRGAFVRSDSTEGPRVSLPYDALVLATGSTPWVPPAEGLVEDGKLAAGVVAFRTLDDCAEIEAKAHKGAPVVVLGGGLLGIEAARGLAGRGCLVTVVHPVGHLMERQLDPGAGGVLARTLGQLGIEFRLNALAAKYLPGDGLILDDGTHVPAELVVVSAGVRAETSLAVEAGLEVDRGIVVDDALRTSDPRIHAIGDCAQHPGTVSGLVQPAWDQAAVLADRLTGANPASRYRGTSVVTRLKARDVDLAALGDVHTEVDCPDSEVLCFQEPSRGRYAKLVLRDDRVAGAIVIGAPDAAATITQLYDRGIPAPTDRLALLLGRALPAEAASPADLPSSAVICRCNTVSKGQIVSAWRAGAETVPQLAEATRATTGCGGCKDAVCGLLDWLGASQPASA</sequence>
<feature type="domain" description="BFD-like [2Fe-2S]-binding" evidence="4">
    <location>
        <begin position="432"/>
        <end position="480"/>
    </location>
</feature>
<dbReference type="Pfam" id="PF04324">
    <property type="entry name" value="Fer2_BFD"/>
    <property type="match status" value="1"/>
</dbReference>
<evidence type="ECO:0000256" key="3">
    <source>
        <dbReference type="ARBA" id="ARBA00022827"/>
    </source>
</evidence>
<dbReference type="InterPro" id="IPR016156">
    <property type="entry name" value="FAD/NAD-linked_Rdtase_dimer_sf"/>
</dbReference>